<sequence length="56" mass="6456">MPPELFDEILEMISQAISRQDTRFRSALTPGLKLALTWAFDYREQLLVTLLCVSVQ</sequence>
<proteinExistence type="predicted"/>
<keyword evidence="2" id="KW-1185">Reference proteome</keyword>
<dbReference type="Proteomes" id="UP000828390">
    <property type="component" value="Unassembled WGS sequence"/>
</dbReference>
<comment type="caution">
    <text evidence="1">The sequence shown here is derived from an EMBL/GenBank/DDBJ whole genome shotgun (WGS) entry which is preliminary data.</text>
</comment>
<reference evidence="1" key="1">
    <citation type="journal article" date="2019" name="bioRxiv">
        <title>The Genome of the Zebra Mussel, Dreissena polymorpha: A Resource for Invasive Species Research.</title>
        <authorList>
            <person name="McCartney M.A."/>
            <person name="Auch B."/>
            <person name="Kono T."/>
            <person name="Mallez S."/>
            <person name="Zhang Y."/>
            <person name="Obille A."/>
            <person name="Becker A."/>
            <person name="Abrahante J.E."/>
            <person name="Garbe J."/>
            <person name="Badalamenti J.P."/>
            <person name="Herman A."/>
            <person name="Mangelson H."/>
            <person name="Liachko I."/>
            <person name="Sullivan S."/>
            <person name="Sone E.D."/>
            <person name="Koren S."/>
            <person name="Silverstein K.A.T."/>
            <person name="Beckman K.B."/>
            <person name="Gohl D.M."/>
        </authorList>
    </citation>
    <scope>NUCLEOTIDE SEQUENCE</scope>
    <source>
        <strain evidence="1">Duluth1</strain>
        <tissue evidence="1">Whole animal</tissue>
    </source>
</reference>
<evidence type="ECO:0000313" key="2">
    <source>
        <dbReference type="Proteomes" id="UP000828390"/>
    </source>
</evidence>
<reference evidence="1" key="2">
    <citation type="submission" date="2020-11" db="EMBL/GenBank/DDBJ databases">
        <authorList>
            <person name="McCartney M.A."/>
            <person name="Auch B."/>
            <person name="Kono T."/>
            <person name="Mallez S."/>
            <person name="Becker A."/>
            <person name="Gohl D.M."/>
            <person name="Silverstein K.A.T."/>
            <person name="Koren S."/>
            <person name="Bechman K.B."/>
            <person name="Herman A."/>
            <person name="Abrahante J.E."/>
            <person name="Garbe J."/>
        </authorList>
    </citation>
    <scope>NUCLEOTIDE SEQUENCE</scope>
    <source>
        <strain evidence="1">Duluth1</strain>
        <tissue evidence="1">Whole animal</tissue>
    </source>
</reference>
<gene>
    <name evidence="1" type="ORF">DPMN_040714</name>
</gene>
<dbReference type="EMBL" id="JAIWYP010000011">
    <property type="protein sequence ID" value="KAH3734275.1"/>
    <property type="molecule type" value="Genomic_DNA"/>
</dbReference>
<dbReference type="AlphaFoldDB" id="A0A9D4HTC4"/>
<accession>A0A9D4HTC4</accession>
<protein>
    <submittedName>
        <fullName evidence="1">Uncharacterized protein</fullName>
    </submittedName>
</protein>
<organism evidence="1 2">
    <name type="scientific">Dreissena polymorpha</name>
    <name type="common">Zebra mussel</name>
    <name type="synonym">Mytilus polymorpha</name>
    <dbReference type="NCBI Taxonomy" id="45954"/>
    <lineage>
        <taxon>Eukaryota</taxon>
        <taxon>Metazoa</taxon>
        <taxon>Spiralia</taxon>
        <taxon>Lophotrochozoa</taxon>
        <taxon>Mollusca</taxon>
        <taxon>Bivalvia</taxon>
        <taxon>Autobranchia</taxon>
        <taxon>Heteroconchia</taxon>
        <taxon>Euheterodonta</taxon>
        <taxon>Imparidentia</taxon>
        <taxon>Neoheterodontei</taxon>
        <taxon>Myida</taxon>
        <taxon>Dreissenoidea</taxon>
        <taxon>Dreissenidae</taxon>
        <taxon>Dreissena</taxon>
    </lineage>
</organism>
<evidence type="ECO:0000313" key="1">
    <source>
        <dbReference type="EMBL" id="KAH3734275.1"/>
    </source>
</evidence>
<name>A0A9D4HTC4_DREPO</name>